<dbReference type="EMBL" id="CAJVPU010027141">
    <property type="protein sequence ID" value="CAG8702577.1"/>
    <property type="molecule type" value="Genomic_DNA"/>
</dbReference>
<sequence>GYINIRDLKAFKALNIKRELSSDDKQNKIVTNLENLKSILDYPKSKRDINLYGSLRQILENLNSLEFMWHDPEANIVLSDDLNIIKNLGSSFNNSITSQTTRNIFHDKTWKESNRKLLEITEHILNTLGEKWCNPVFESSMLRCKQSERTYILDIIILLLRSSLGNLLNSSICLNTAKRQSIASKARRNARVDKERMRKKPNIMGLLKYYRKIAEFIFTECSYIICYNSKKDDNDVKL</sequence>
<gene>
    <name evidence="1" type="ORF">DHETER_LOCUS11831</name>
</gene>
<protein>
    <submittedName>
        <fullName evidence="1">4176_t:CDS:1</fullName>
    </submittedName>
</protein>
<organism evidence="1 2">
    <name type="scientific">Dentiscutata heterogama</name>
    <dbReference type="NCBI Taxonomy" id="1316150"/>
    <lineage>
        <taxon>Eukaryota</taxon>
        <taxon>Fungi</taxon>
        <taxon>Fungi incertae sedis</taxon>
        <taxon>Mucoromycota</taxon>
        <taxon>Glomeromycotina</taxon>
        <taxon>Glomeromycetes</taxon>
        <taxon>Diversisporales</taxon>
        <taxon>Gigasporaceae</taxon>
        <taxon>Dentiscutata</taxon>
    </lineage>
</organism>
<comment type="caution">
    <text evidence="1">The sequence shown here is derived from an EMBL/GenBank/DDBJ whole genome shotgun (WGS) entry which is preliminary data.</text>
</comment>
<reference evidence="1" key="1">
    <citation type="submission" date="2021-06" db="EMBL/GenBank/DDBJ databases">
        <authorList>
            <person name="Kallberg Y."/>
            <person name="Tangrot J."/>
            <person name="Rosling A."/>
        </authorList>
    </citation>
    <scope>NUCLEOTIDE SEQUENCE</scope>
    <source>
        <strain evidence="1">IL203A</strain>
    </source>
</reference>
<evidence type="ECO:0000313" key="2">
    <source>
        <dbReference type="Proteomes" id="UP000789702"/>
    </source>
</evidence>
<proteinExistence type="predicted"/>
<dbReference type="Proteomes" id="UP000789702">
    <property type="component" value="Unassembled WGS sequence"/>
</dbReference>
<evidence type="ECO:0000313" key="1">
    <source>
        <dbReference type="EMBL" id="CAG8702577.1"/>
    </source>
</evidence>
<accession>A0ACA9PDC4</accession>
<name>A0ACA9PDC4_9GLOM</name>
<keyword evidence="2" id="KW-1185">Reference proteome</keyword>
<feature type="non-terminal residue" evidence="1">
    <location>
        <position position="1"/>
    </location>
</feature>